<organism evidence="2 3">
    <name type="scientific">Persephonella hydrogeniphila</name>
    <dbReference type="NCBI Taxonomy" id="198703"/>
    <lineage>
        <taxon>Bacteria</taxon>
        <taxon>Pseudomonadati</taxon>
        <taxon>Aquificota</taxon>
        <taxon>Aquificia</taxon>
        <taxon>Aquificales</taxon>
        <taxon>Hydrogenothermaceae</taxon>
        <taxon>Persephonella</taxon>
    </lineage>
</organism>
<keyword evidence="1" id="KW-0472">Membrane</keyword>
<keyword evidence="3" id="KW-1185">Reference proteome</keyword>
<gene>
    <name evidence="2" type="ORF">SAMN06265182_1242</name>
</gene>
<dbReference type="RefSeq" id="WP_097000413.1">
    <property type="nucleotide sequence ID" value="NZ_OBEI01000004.1"/>
</dbReference>
<reference evidence="3" key="1">
    <citation type="submission" date="2017-09" db="EMBL/GenBank/DDBJ databases">
        <authorList>
            <person name="Varghese N."/>
            <person name="Submissions S."/>
        </authorList>
    </citation>
    <scope>NUCLEOTIDE SEQUENCE [LARGE SCALE GENOMIC DNA]</scope>
    <source>
        <strain evidence="3">DSM 15103</strain>
    </source>
</reference>
<dbReference type="AlphaFoldDB" id="A0A285NK59"/>
<dbReference type="EMBL" id="OBEI01000004">
    <property type="protein sequence ID" value="SNZ08266.1"/>
    <property type="molecule type" value="Genomic_DNA"/>
</dbReference>
<sequence length="63" mass="6856">MEELIKVLILIAFTITFGSISIALSVIVAFIGLDKELQKIASAYNKGNTNENKDDKGEVSKNV</sequence>
<keyword evidence="1" id="KW-0812">Transmembrane</keyword>
<evidence type="ECO:0000313" key="3">
    <source>
        <dbReference type="Proteomes" id="UP000219036"/>
    </source>
</evidence>
<evidence type="ECO:0000313" key="2">
    <source>
        <dbReference type="EMBL" id="SNZ08266.1"/>
    </source>
</evidence>
<dbReference type="Proteomes" id="UP000219036">
    <property type="component" value="Unassembled WGS sequence"/>
</dbReference>
<name>A0A285NK59_9AQUI</name>
<protein>
    <submittedName>
        <fullName evidence="2">Uncharacterized protein</fullName>
    </submittedName>
</protein>
<feature type="transmembrane region" description="Helical" evidence="1">
    <location>
        <begin position="7"/>
        <end position="33"/>
    </location>
</feature>
<accession>A0A285NK59</accession>
<proteinExistence type="predicted"/>
<evidence type="ECO:0000256" key="1">
    <source>
        <dbReference type="SAM" id="Phobius"/>
    </source>
</evidence>
<keyword evidence="1" id="KW-1133">Transmembrane helix</keyword>